<keyword evidence="3 5" id="KW-0378">Hydrolase</keyword>
<sequence length="193" mass="21848">MCIQDERKQKPAILAVESVARSRLFHVESVALRFTNGVERVYERMRPNQRESVMIVPVVGDQLLLISEYAVGVEGYELGFPKGLVDPGESVLDAANRELMEEAGFGARELTVLKSVRMAPAYFSSHMTLVLARDLYPQRLEGDEPEPLDLIYWPLSEIDRLLAHPEFNEARAMTALFMVRDWLRAEAQSDGQP</sequence>
<organism evidence="5 6">
    <name type="scientific">Plesiomonas shigelloides</name>
    <name type="common">Aeromonas shigelloides</name>
    <dbReference type="NCBI Taxonomy" id="703"/>
    <lineage>
        <taxon>Bacteria</taxon>
        <taxon>Pseudomonadati</taxon>
        <taxon>Pseudomonadota</taxon>
        <taxon>Gammaproteobacteria</taxon>
        <taxon>Enterobacterales</taxon>
        <taxon>Enterobacteriaceae</taxon>
        <taxon>Plesiomonas</taxon>
    </lineage>
</organism>
<comment type="caution">
    <text evidence="5">The sequence shown here is derived from an EMBL/GenBank/DDBJ whole genome shotgun (WGS) entry which is preliminary data.</text>
</comment>
<protein>
    <submittedName>
        <fullName evidence="5">ADP compounds hydrolase NudE</fullName>
    </submittedName>
</protein>
<dbReference type="Gene3D" id="3.90.79.10">
    <property type="entry name" value="Nucleoside Triphosphate Pyrophosphohydrolase"/>
    <property type="match status" value="1"/>
</dbReference>
<dbReference type="CDD" id="cd24156">
    <property type="entry name" value="NUDIX_ADPRase_NudE"/>
    <property type="match status" value="1"/>
</dbReference>
<dbReference type="PANTHER" id="PTHR11839:SF12">
    <property type="entry name" value="ADP COMPOUNDS HYDROLASE NUDE"/>
    <property type="match status" value="1"/>
</dbReference>
<dbReference type="Pfam" id="PF00293">
    <property type="entry name" value="NUDIX"/>
    <property type="match status" value="1"/>
</dbReference>
<dbReference type="GO" id="GO:0006753">
    <property type="term" value="P:nucleoside phosphate metabolic process"/>
    <property type="evidence" value="ECO:0007669"/>
    <property type="project" value="TreeGrafter"/>
</dbReference>
<dbReference type="GO" id="GO:0019144">
    <property type="term" value="F:ADP-sugar diphosphatase activity"/>
    <property type="evidence" value="ECO:0007669"/>
    <property type="project" value="TreeGrafter"/>
</dbReference>
<comment type="subunit">
    <text evidence="2">Homodimer.</text>
</comment>
<proteinExistence type="predicted"/>
<accession>A0A8I1W7K6</accession>
<evidence type="ECO:0000256" key="3">
    <source>
        <dbReference type="ARBA" id="ARBA00022801"/>
    </source>
</evidence>
<evidence type="ECO:0000313" key="5">
    <source>
        <dbReference type="EMBL" id="MBO1107269.1"/>
    </source>
</evidence>
<dbReference type="NCBIfam" id="NF008736">
    <property type="entry name" value="PRK11762.1"/>
    <property type="match status" value="1"/>
</dbReference>
<evidence type="ECO:0000256" key="2">
    <source>
        <dbReference type="ARBA" id="ARBA00011738"/>
    </source>
</evidence>
<dbReference type="GO" id="GO:0019693">
    <property type="term" value="P:ribose phosphate metabolic process"/>
    <property type="evidence" value="ECO:0007669"/>
    <property type="project" value="TreeGrafter"/>
</dbReference>
<evidence type="ECO:0000313" key="6">
    <source>
        <dbReference type="Proteomes" id="UP000664658"/>
    </source>
</evidence>
<dbReference type="InterPro" id="IPR000086">
    <property type="entry name" value="NUDIX_hydrolase_dom"/>
</dbReference>
<evidence type="ECO:0000259" key="4">
    <source>
        <dbReference type="PROSITE" id="PS51462"/>
    </source>
</evidence>
<dbReference type="SUPFAM" id="SSF55811">
    <property type="entry name" value="Nudix"/>
    <property type="match status" value="1"/>
</dbReference>
<dbReference type="PROSITE" id="PS51462">
    <property type="entry name" value="NUDIX"/>
    <property type="match status" value="1"/>
</dbReference>
<dbReference type="RefSeq" id="WP_039045974.1">
    <property type="nucleotide sequence ID" value="NZ_JAFNAA010000003.1"/>
</dbReference>
<name>A0A8I1W7K6_PLESH</name>
<reference evidence="5" key="1">
    <citation type="submission" date="2021-03" db="EMBL/GenBank/DDBJ databases">
        <title>Plesiomonas shigelloides zfcc0051, isolated from zebrafish feces.</title>
        <authorList>
            <person name="Vanderhoek Z."/>
            <person name="Gaulke C."/>
        </authorList>
    </citation>
    <scope>NUCLEOTIDE SEQUENCE</scope>
    <source>
        <strain evidence="5">Zfcc0051</strain>
    </source>
</reference>
<evidence type="ECO:0000256" key="1">
    <source>
        <dbReference type="ARBA" id="ARBA00001946"/>
    </source>
</evidence>
<gene>
    <name evidence="5" type="primary">nudE</name>
    <name evidence="5" type="ORF">J2R62_03380</name>
</gene>
<dbReference type="PANTHER" id="PTHR11839">
    <property type="entry name" value="UDP/ADP-SUGAR PYROPHOSPHATASE"/>
    <property type="match status" value="1"/>
</dbReference>
<feature type="domain" description="Nudix hydrolase" evidence="4">
    <location>
        <begin position="48"/>
        <end position="175"/>
    </location>
</feature>
<dbReference type="GO" id="GO:0005829">
    <property type="term" value="C:cytosol"/>
    <property type="evidence" value="ECO:0007669"/>
    <property type="project" value="TreeGrafter"/>
</dbReference>
<comment type="cofactor">
    <cofactor evidence="1">
        <name>Mg(2+)</name>
        <dbReference type="ChEBI" id="CHEBI:18420"/>
    </cofactor>
</comment>
<dbReference type="FunFam" id="3.90.79.10:FF:000006">
    <property type="entry name" value="ADP compounds hydrolase NudE"/>
    <property type="match status" value="1"/>
</dbReference>
<dbReference type="InterPro" id="IPR020084">
    <property type="entry name" value="NUDIX_hydrolase_CS"/>
</dbReference>
<dbReference type="AlphaFoldDB" id="A0A8I1W7K6"/>
<dbReference type="InterPro" id="IPR015797">
    <property type="entry name" value="NUDIX_hydrolase-like_dom_sf"/>
</dbReference>
<dbReference type="PROSITE" id="PS00893">
    <property type="entry name" value="NUDIX_BOX"/>
    <property type="match status" value="1"/>
</dbReference>
<dbReference type="Proteomes" id="UP000664658">
    <property type="component" value="Unassembled WGS sequence"/>
</dbReference>
<dbReference type="EMBL" id="JAFNAA010000003">
    <property type="protein sequence ID" value="MBO1107269.1"/>
    <property type="molecule type" value="Genomic_DNA"/>
</dbReference>